<feature type="non-terminal residue" evidence="1">
    <location>
        <position position="1"/>
    </location>
</feature>
<comment type="caution">
    <text evidence="1">The sequence shown here is derived from an EMBL/GenBank/DDBJ whole genome shotgun (WGS) entry which is preliminary data.</text>
</comment>
<dbReference type="Proteomes" id="UP000593561">
    <property type="component" value="Unassembled WGS sequence"/>
</dbReference>
<evidence type="ECO:0000313" key="2">
    <source>
        <dbReference type="Proteomes" id="UP000593561"/>
    </source>
</evidence>
<protein>
    <submittedName>
        <fullName evidence="1">Uncharacterized protein</fullName>
    </submittedName>
</protein>
<accession>A0A7J8RSW1</accession>
<gene>
    <name evidence="1" type="ORF">Godav_026367</name>
</gene>
<organism evidence="1 2">
    <name type="scientific">Gossypium davidsonii</name>
    <name type="common">Davidson's cotton</name>
    <name type="synonym">Gossypium klotzschianum subsp. davidsonii</name>
    <dbReference type="NCBI Taxonomy" id="34287"/>
    <lineage>
        <taxon>Eukaryota</taxon>
        <taxon>Viridiplantae</taxon>
        <taxon>Streptophyta</taxon>
        <taxon>Embryophyta</taxon>
        <taxon>Tracheophyta</taxon>
        <taxon>Spermatophyta</taxon>
        <taxon>Magnoliopsida</taxon>
        <taxon>eudicotyledons</taxon>
        <taxon>Gunneridae</taxon>
        <taxon>Pentapetalae</taxon>
        <taxon>rosids</taxon>
        <taxon>malvids</taxon>
        <taxon>Malvales</taxon>
        <taxon>Malvaceae</taxon>
        <taxon>Malvoideae</taxon>
        <taxon>Gossypium</taxon>
    </lineage>
</organism>
<proteinExistence type="predicted"/>
<sequence length="50" mass="5274">DPGSVPENWRAVSGEESLEVGTSLAAAENGFERRSRGGGYCIHCQNGKPP</sequence>
<dbReference type="AlphaFoldDB" id="A0A7J8RSW1"/>
<dbReference type="EMBL" id="JABFAC010000007">
    <property type="protein sequence ID" value="MBA0616879.1"/>
    <property type="molecule type" value="Genomic_DNA"/>
</dbReference>
<name>A0A7J8RSW1_GOSDV</name>
<keyword evidence="2" id="KW-1185">Reference proteome</keyword>
<reference evidence="1 2" key="1">
    <citation type="journal article" date="2019" name="Genome Biol. Evol.">
        <title>Insights into the evolution of the New World diploid cottons (Gossypium, subgenus Houzingenia) based on genome sequencing.</title>
        <authorList>
            <person name="Grover C.E."/>
            <person name="Arick M.A. 2nd"/>
            <person name="Thrash A."/>
            <person name="Conover J.L."/>
            <person name="Sanders W.S."/>
            <person name="Peterson D.G."/>
            <person name="Frelichowski J.E."/>
            <person name="Scheffler J.A."/>
            <person name="Scheffler B.E."/>
            <person name="Wendel J.F."/>
        </authorList>
    </citation>
    <scope>NUCLEOTIDE SEQUENCE [LARGE SCALE GENOMIC DNA]</scope>
    <source>
        <strain evidence="1">27</strain>
        <tissue evidence="1">Leaf</tissue>
    </source>
</reference>
<feature type="non-terminal residue" evidence="1">
    <location>
        <position position="50"/>
    </location>
</feature>
<evidence type="ECO:0000313" key="1">
    <source>
        <dbReference type="EMBL" id="MBA0616879.1"/>
    </source>
</evidence>